<reference evidence="1" key="1">
    <citation type="submission" date="2018-01" db="EMBL/GenBank/DDBJ databases">
        <title>Genomic characterization of Leptospira inadai serogroup Lyme isolated from captured rat in Brazil and comparative analysis with human reference strain.</title>
        <authorList>
            <person name="Moreno L.Z."/>
            <person name="Loureiro A.P."/>
            <person name="Miraglia F."/>
            <person name="Kremer F.S."/>
            <person name="Eslabao M.R."/>
            <person name="Dellagostin O.A."/>
            <person name="Lilenbaum W."/>
            <person name="Moreno A.M."/>
        </authorList>
    </citation>
    <scope>NUCLEOTIDE SEQUENCE [LARGE SCALE GENOMIC DNA]</scope>
    <source>
        <strain evidence="1">M34/99</strain>
    </source>
</reference>
<organism evidence="1 2">
    <name type="scientific">Leptospira inadai serovar Lyme</name>
    <dbReference type="NCBI Taxonomy" id="293084"/>
    <lineage>
        <taxon>Bacteria</taxon>
        <taxon>Pseudomonadati</taxon>
        <taxon>Spirochaetota</taxon>
        <taxon>Spirochaetia</taxon>
        <taxon>Leptospirales</taxon>
        <taxon>Leptospiraceae</taxon>
        <taxon>Leptospira</taxon>
    </lineage>
</organism>
<evidence type="ECO:0000313" key="1">
    <source>
        <dbReference type="EMBL" id="PNV74341.1"/>
    </source>
</evidence>
<comment type="caution">
    <text evidence="1">The sequence shown here is derived from an EMBL/GenBank/DDBJ whole genome shotgun (WGS) entry which is preliminary data.</text>
</comment>
<dbReference type="InterPro" id="IPR058915">
    <property type="entry name" value="AcrVA2-like"/>
</dbReference>
<gene>
    <name evidence="1" type="ORF">BES34_014240</name>
</gene>
<accession>A0ABX4YGK2</accession>
<dbReference type="CDD" id="cd22987">
    <property type="entry name" value="AcrVA2-like"/>
    <property type="match status" value="1"/>
</dbReference>
<name>A0ABX4YGK2_9LEPT</name>
<keyword evidence="2" id="KW-1185">Reference proteome</keyword>
<dbReference type="Pfam" id="PF26125">
    <property type="entry name" value="AcrVA2-like"/>
    <property type="match status" value="1"/>
</dbReference>
<protein>
    <submittedName>
        <fullName evidence="1">Uncharacterized protein</fullName>
    </submittedName>
</protein>
<evidence type="ECO:0000313" key="2">
    <source>
        <dbReference type="Proteomes" id="UP000094669"/>
    </source>
</evidence>
<dbReference type="Proteomes" id="UP000094669">
    <property type="component" value="Unassembled WGS sequence"/>
</dbReference>
<dbReference type="EMBL" id="MCRM02000015">
    <property type="protein sequence ID" value="PNV74341.1"/>
    <property type="molecule type" value="Genomic_DNA"/>
</dbReference>
<proteinExistence type="predicted"/>
<sequence length="307" mass="35342">MLGDDLDYYYSKFRIIFNAKGKTIPNWPDFCFAPIGCFFPFVFNENPDVDAPVLAEKVNLVSRLAGLIPWAIEKSIFRFSPTLLEYLIESGTPEKLPSQVLKKLPFWSIYIETPALADSVCIGFFAYLESNEGNDELRLILDTKAGPISLFLHLVEGNLDDSFEKATRLIKPRLELMNRANPDFDLEEMKDYSIHIYKTLLPLVLYICAENAEIRGNDSYAARLEKFQNIDLLNLKEAERPTIWNVGNSFDKEYKAFVERESSSSGLSNSKRPHLRRAHWHSFWRGKRNSSDRELILHFLSDISVNS</sequence>